<reference evidence="2" key="1">
    <citation type="submission" date="2009-11" db="EMBL/GenBank/DDBJ databases">
        <authorList>
            <consortium name="The Broad Institute Genome Sequencing Platform"/>
            <person name="Ward D."/>
            <person name="Feldgarden M."/>
            <person name="Earl A."/>
            <person name="Young S.K."/>
            <person name="Zeng Q."/>
            <person name="Koehrsen M."/>
            <person name="Alvarado L."/>
            <person name="Berlin A."/>
            <person name="Bochicchio J."/>
            <person name="Borenstein D."/>
            <person name="Chapman S.B."/>
            <person name="Chen Z."/>
            <person name="Engels R."/>
            <person name="Freedman E."/>
            <person name="Gellesch M."/>
            <person name="Goldberg J."/>
            <person name="Griggs A."/>
            <person name="Gujja S."/>
            <person name="Heilman E."/>
            <person name="Heiman D."/>
            <person name="Hepburn T."/>
            <person name="Howarth C."/>
            <person name="Jen D."/>
            <person name="Larson L."/>
            <person name="Lewis B."/>
            <person name="Mehta T."/>
            <person name="Park D."/>
            <person name="Pearson M."/>
            <person name="Roberts A."/>
            <person name="Saif S."/>
            <person name="Shea T."/>
            <person name="Shenoy N."/>
            <person name="Sisk P."/>
            <person name="Stolte C."/>
            <person name="Sykes S."/>
            <person name="Thomson T."/>
            <person name="Walk T."/>
            <person name="White J."/>
            <person name="Yandava C."/>
            <person name="Izard J."/>
            <person name="Baranova O.V."/>
            <person name="Blanton J.M."/>
            <person name="Tanner A.C."/>
            <person name="Dewhirst F.E."/>
            <person name="Haas B."/>
            <person name="Nusbaum C."/>
            <person name="Birren B."/>
        </authorList>
    </citation>
    <scope>NUCLEOTIDE SEQUENCE [LARGE SCALE GENOMIC DNA]</scope>
    <source>
        <strain evidence="2">1-1 BBBD Race 1</strain>
    </source>
</reference>
<dbReference type="VEuPathDB" id="FungiDB:PTTG_26748"/>
<dbReference type="AlphaFoldDB" id="A0A180GRT1"/>
<dbReference type="Pfam" id="PF18802">
    <property type="entry name" value="CxC1"/>
    <property type="match status" value="1"/>
</dbReference>
<organism evidence="2">
    <name type="scientific">Puccinia triticina (isolate 1-1 / race 1 (BBBD))</name>
    <name type="common">Brown leaf rust fungus</name>
    <dbReference type="NCBI Taxonomy" id="630390"/>
    <lineage>
        <taxon>Eukaryota</taxon>
        <taxon>Fungi</taxon>
        <taxon>Dikarya</taxon>
        <taxon>Basidiomycota</taxon>
        <taxon>Pucciniomycotina</taxon>
        <taxon>Pucciniomycetes</taxon>
        <taxon>Pucciniales</taxon>
        <taxon>Pucciniaceae</taxon>
        <taxon>Puccinia</taxon>
    </lineage>
</organism>
<keyword evidence="4" id="KW-1185">Reference proteome</keyword>
<dbReference type="PANTHER" id="PTHR33096:SF1">
    <property type="entry name" value="CXC1-LIKE CYSTEINE CLUSTER ASSOCIATED WITH KDZ TRANSPOSASES DOMAIN-CONTAINING PROTEIN"/>
    <property type="match status" value="1"/>
</dbReference>
<reference evidence="2" key="2">
    <citation type="submission" date="2016-05" db="EMBL/GenBank/DDBJ databases">
        <title>Comparative analysis highlights variable genome content of wheat rusts and divergence of the mating loci.</title>
        <authorList>
            <person name="Cuomo C.A."/>
            <person name="Bakkeren G."/>
            <person name="Szabo L."/>
            <person name="Khalil H."/>
            <person name="Joly D."/>
            <person name="Goldberg J."/>
            <person name="Young S."/>
            <person name="Zeng Q."/>
            <person name="Fellers J."/>
        </authorList>
    </citation>
    <scope>NUCLEOTIDE SEQUENCE [LARGE SCALE GENOMIC DNA]</scope>
    <source>
        <strain evidence="2">1-1 BBBD Race 1</strain>
    </source>
</reference>
<evidence type="ECO:0000259" key="1">
    <source>
        <dbReference type="Pfam" id="PF18802"/>
    </source>
</evidence>
<dbReference type="InterPro" id="IPR041320">
    <property type="entry name" value="CxC1"/>
</dbReference>
<name>A0A180GRT1_PUCT1</name>
<accession>A0A180GRT1</accession>
<dbReference type="EMBL" id="ADAS02000031">
    <property type="protein sequence ID" value="OAV95234.1"/>
    <property type="molecule type" value="Genomic_DNA"/>
</dbReference>
<feature type="domain" description="CxC1-like cysteine cluster associated with KDZ transposases" evidence="1">
    <location>
        <begin position="62"/>
        <end position="159"/>
    </location>
</feature>
<gene>
    <name evidence="2" type="ORF">PTTG_26748</name>
</gene>
<sequence length="238" mass="27238">MTAAEKRVQEARDREAERFREWLDSIKVHHKQVAKQEKQRRADKLISALHAAYLALQAKTNNWSSPNRFQNFSNDFCKCDRSKVKDRRVNLIDLDSRRREQIRFCCCASDNLHLLARGYIGASPFAPHTAFSIPLLRSYIQLWKQCEAGNLPVGTQVWLEAKFGDLLTPSGNRQRFQRHFPIAVGIYGALLDRSNETPEDTLNLTKEEAAGLVSCPVCSGRTIRESRETSPNEINRPL</sequence>
<evidence type="ECO:0000313" key="4">
    <source>
        <dbReference type="Proteomes" id="UP000005240"/>
    </source>
</evidence>
<reference evidence="3" key="4">
    <citation type="submission" date="2025-05" db="UniProtKB">
        <authorList>
            <consortium name="EnsemblFungi"/>
        </authorList>
    </citation>
    <scope>IDENTIFICATION</scope>
    <source>
        <strain evidence="3">isolate 1-1 / race 1 (BBBD)</strain>
    </source>
</reference>
<dbReference type="OrthoDB" id="2506814at2759"/>
<dbReference type="EnsemblFungi" id="PTTG_26748-t43_1">
    <property type="protein sequence ID" value="PTTG_26748-t43_1-p1"/>
    <property type="gene ID" value="PTTG_26748"/>
</dbReference>
<evidence type="ECO:0000313" key="2">
    <source>
        <dbReference type="EMBL" id="OAV95234.1"/>
    </source>
</evidence>
<dbReference type="Proteomes" id="UP000005240">
    <property type="component" value="Unassembled WGS sequence"/>
</dbReference>
<protein>
    <submittedName>
        <fullName evidence="3">CxC1 domain-containing protein</fullName>
    </submittedName>
</protein>
<proteinExistence type="predicted"/>
<evidence type="ECO:0000313" key="3">
    <source>
        <dbReference type="EnsemblFungi" id="PTTG_26748-t43_1-p1"/>
    </source>
</evidence>
<dbReference type="PANTHER" id="PTHR33096">
    <property type="entry name" value="CXC2 DOMAIN-CONTAINING PROTEIN"/>
    <property type="match status" value="1"/>
</dbReference>
<reference evidence="3 4" key="3">
    <citation type="journal article" date="2017" name="G3 (Bethesda)">
        <title>Comparative analysis highlights variable genome content of wheat rusts and divergence of the mating loci.</title>
        <authorList>
            <person name="Cuomo C.A."/>
            <person name="Bakkeren G."/>
            <person name="Khalil H.B."/>
            <person name="Panwar V."/>
            <person name="Joly D."/>
            <person name="Linning R."/>
            <person name="Sakthikumar S."/>
            <person name="Song X."/>
            <person name="Adiconis X."/>
            <person name="Fan L."/>
            <person name="Goldberg J.M."/>
            <person name="Levin J.Z."/>
            <person name="Young S."/>
            <person name="Zeng Q."/>
            <person name="Anikster Y."/>
            <person name="Bruce M."/>
            <person name="Wang M."/>
            <person name="Yin C."/>
            <person name="McCallum B."/>
            <person name="Szabo L.J."/>
            <person name="Hulbert S."/>
            <person name="Chen X."/>
            <person name="Fellers J.P."/>
        </authorList>
    </citation>
    <scope>NUCLEOTIDE SEQUENCE</scope>
    <source>
        <strain evidence="4">Isolate 1-1 / race 1 (BBBD)</strain>
        <strain evidence="3">isolate 1-1 / race 1 (BBBD)</strain>
    </source>
</reference>